<reference evidence="6 7" key="1">
    <citation type="submission" date="2017-09" db="EMBL/GenBank/DDBJ databases">
        <authorList>
            <person name="Ehlers B."/>
            <person name="Leendertz F.H."/>
        </authorList>
    </citation>
    <scope>NUCLEOTIDE SEQUENCE [LARGE SCALE GENOMIC DNA]</scope>
    <source>
        <strain evidence="6 7">CGMCC 4.7095</strain>
    </source>
</reference>
<accession>A0A286E235</accession>
<dbReference type="InterPro" id="IPR050923">
    <property type="entry name" value="Cell_Proc_Reg/RNA_Proc"/>
</dbReference>
<feature type="domain" description="FHA" evidence="4">
    <location>
        <begin position="113"/>
        <end position="163"/>
    </location>
</feature>
<feature type="compositionally biased region" description="Low complexity" evidence="3">
    <location>
        <begin position="195"/>
        <end position="211"/>
    </location>
</feature>
<proteinExistence type="predicted"/>
<sequence>MPIQIRVTVLGPGVADGVDVTVSAPADTPLSAVVGSLASAVTPGGATPGAVYCEDRRLDPALSQLGQPPLVDGAVLSLHRPLEGPGAEPVPARLLVASGPDAGGVHLLRGGTATIGRSADTDIALDDPDVSRLHCALTLAPDGTITVADLGSTNGTWLDGRPVREHPVALPPGGILRLGESALRVLTAEERSREPALGGPPASAPAPARAGGAAGPPPEPPPTRVQRRAVWGRRASGRPEEAPPEPVAAEPVARIAPAEESRWPDLAALLLLAVESGPRLWERGPGSPDAYGIRLGTAQSPADGLPPVTVSLPAVGSLGLAGPRERIAGLARAVLAQLAALHPPSALELVVLAPGRATEWSWLGWLPHTRPARGQDCRLLLGFDEEQVAARLRELTEIEAPGAGRAPARRSVVLVDGGLSPAAARRLARLAVEGPAAGVHLLCLAETPPATPSSPVAETLGAARAAHPAFAACGSVGLLSGAMATAVRLVGPDGRPGPAASADAVSPAWVERFARALAPLREEGAGGPGGAQPGTAPLPESCRLLDVLELSRVTPAALRRRWAGGTGLPLVLGAGERGPVSFGLGGSRVPLLVEGGPRSGRTETLNALAASLAATLGPRELSLLLVEGEGDGLAPSAELPQVASHVGATDPVRIRAFAQALRGELKRRALLLGGASFDPRRGFGEGLTPAAGELGEGRVVAPRSGGEALGPESEPPMRAPGSAPLPWLVVLVDDLPALVSPPLGAPGRQAAGSMMRALDAVRREGPALGVRLVLAGGPPAGEDPLRLAAAARLVLTGAPVGRGELRTVDGGRAPTQAGRITGRIPRTATLRPTVTRLDWARLGDPPARRPVRELGNGPTDIALLASAAARAASPKESAPATPV</sequence>
<keyword evidence="7" id="KW-1185">Reference proteome</keyword>
<feature type="binding site" evidence="2">
    <location>
        <begin position="595"/>
        <end position="602"/>
    </location>
    <ligand>
        <name>ATP</name>
        <dbReference type="ChEBI" id="CHEBI:30616"/>
    </ligand>
</feature>
<evidence type="ECO:0000313" key="6">
    <source>
        <dbReference type="EMBL" id="SOD64955.1"/>
    </source>
</evidence>
<keyword evidence="1" id="KW-0597">Phosphoprotein</keyword>
<dbReference type="SMART" id="SM00240">
    <property type="entry name" value="FHA"/>
    <property type="match status" value="1"/>
</dbReference>
<evidence type="ECO:0000313" key="7">
    <source>
        <dbReference type="Proteomes" id="UP000219072"/>
    </source>
</evidence>
<dbReference type="PROSITE" id="PS50006">
    <property type="entry name" value="FHA_DOMAIN"/>
    <property type="match status" value="1"/>
</dbReference>
<feature type="domain" description="FtsK" evidence="5">
    <location>
        <begin position="577"/>
        <end position="814"/>
    </location>
</feature>
<evidence type="ECO:0000256" key="2">
    <source>
        <dbReference type="PROSITE-ProRule" id="PRU00289"/>
    </source>
</evidence>
<dbReference type="InterPro" id="IPR008984">
    <property type="entry name" value="SMAD_FHA_dom_sf"/>
</dbReference>
<dbReference type="Pfam" id="PF01580">
    <property type="entry name" value="FtsK_SpoIIIE"/>
    <property type="match status" value="1"/>
</dbReference>
<evidence type="ECO:0000259" key="5">
    <source>
        <dbReference type="PROSITE" id="PS50901"/>
    </source>
</evidence>
<keyword evidence="2" id="KW-0547">Nucleotide-binding</keyword>
<feature type="region of interest" description="Disordered" evidence="3">
    <location>
        <begin position="231"/>
        <end position="250"/>
    </location>
</feature>
<dbReference type="EMBL" id="OCNE01000020">
    <property type="protein sequence ID" value="SOD64955.1"/>
    <property type="molecule type" value="Genomic_DNA"/>
</dbReference>
<dbReference type="AlphaFoldDB" id="A0A286E235"/>
<dbReference type="SUPFAM" id="SSF49879">
    <property type="entry name" value="SMAD/FHA domain"/>
    <property type="match status" value="1"/>
</dbReference>
<dbReference type="InterPro" id="IPR027417">
    <property type="entry name" value="P-loop_NTPase"/>
</dbReference>
<evidence type="ECO:0000256" key="1">
    <source>
        <dbReference type="ARBA" id="ARBA00022553"/>
    </source>
</evidence>
<dbReference type="InterPro" id="IPR002543">
    <property type="entry name" value="FtsK_dom"/>
</dbReference>
<gene>
    <name evidence="6" type="ORF">SAMN06297387_12023</name>
</gene>
<dbReference type="GO" id="GO:0003677">
    <property type="term" value="F:DNA binding"/>
    <property type="evidence" value="ECO:0007669"/>
    <property type="project" value="InterPro"/>
</dbReference>
<organism evidence="6 7">
    <name type="scientific">Streptomyces zhaozhouensis</name>
    <dbReference type="NCBI Taxonomy" id="1300267"/>
    <lineage>
        <taxon>Bacteria</taxon>
        <taxon>Bacillati</taxon>
        <taxon>Actinomycetota</taxon>
        <taxon>Actinomycetes</taxon>
        <taxon>Kitasatosporales</taxon>
        <taxon>Streptomycetaceae</taxon>
        <taxon>Streptomyces</taxon>
    </lineage>
</organism>
<dbReference type="Gene3D" id="2.60.200.20">
    <property type="match status" value="1"/>
</dbReference>
<keyword evidence="2" id="KW-0067">ATP-binding</keyword>
<dbReference type="InterPro" id="IPR000253">
    <property type="entry name" value="FHA_dom"/>
</dbReference>
<dbReference type="PROSITE" id="PS50901">
    <property type="entry name" value="FTSK"/>
    <property type="match status" value="1"/>
</dbReference>
<feature type="region of interest" description="Disordered" evidence="3">
    <location>
        <begin position="189"/>
        <end position="226"/>
    </location>
</feature>
<dbReference type="Pfam" id="PF00498">
    <property type="entry name" value="FHA"/>
    <property type="match status" value="1"/>
</dbReference>
<dbReference type="CDD" id="cd00060">
    <property type="entry name" value="FHA"/>
    <property type="match status" value="1"/>
</dbReference>
<name>A0A286E235_9ACTN</name>
<protein>
    <submittedName>
        <fullName evidence="6">DNA segregation ATPase FtsK/SpoIIIE, S-DNA-T family</fullName>
    </submittedName>
</protein>
<evidence type="ECO:0000256" key="3">
    <source>
        <dbReference type="SAM" id="MobiDB-lite"/>
    </source>
</evidence>
<dbReference type="Gene3D" id="3.40.50.300">
    <property type="entry name" value="P-loop containing nucleotide triphosphate hydrolases"/>
    <property type="match status" value="2"/>
</dbReference>
<dbReference type="GO" id="GO:0005524">
    <property type="term" value="F:ATP binding"/>
    <property type="evidence" value="ECO:0007669"/>
    <property type="project" value="UniProtKB-UniRule"/>
</dbReference>
<dbReference type="Proteomes" id="UP000219072">
    <property type="component" value="Unassembled WGS sequence"/>
</dbReference>
<dbReference type="PANTHER" id="PTHR23308">
    <property type="entry name" value="NUCLEAR INHIBITOR OF PROTEIN PHOSPHATASE-1"/>
    <property type="match status" value="1"/>
</dbReference>
<evidence type="ECO:0000259" key="4">
    <source>
        <dbReference type="PROSITE" id="PS50006"/>
    </source>
</evidence>